<reference evidence="1" key="1">
    <citation type="submission" date="2020-10" db="EMBL/GenBank/DDBJ databases">
        <title>De novo genome project of the cellulose decomposer Thermobifida halotolerans type strain.</title>
        <authorList>
            <person name="Nagy I."/>
            <person name="Horvath B."/>
            <person name="Kukolya J."/>
            <person name="Nagy I."/>
            <person name="Orsini M."/>
        </authorList>
    </citation>
    <scope>NUCLEOTIDE SEQUENCE</scope>
    <source>
        <strain evidence="1">DSM 44931</strain>
    </source>
</reference>
<dbReference type="KEGG" id="thao:NI17_006680"/>
<proteinExistence type="predicted"/>
<evidence type="ECO:0000313" key="1">
    <source>
        <dbReference type="EMBL" id="UOE20860.1"/>
    </source>
</evidence>
<organism evidence="1 2">
    <name type="scientific">Thermobifida halotolerans</name>
    <dbReference type="NCBI Taxonomy" id="483545"/>
    <lineage>
        <taxon>Bacteria</taxon>
        <taxon>Bacillati</taxon>
        <taxon>Actinomycetota</taxon>
        <taxon>Actinomycetes</taxon>
        <taxon>Streptosporangiales</taxon>
        <taxon>Nocardiopsidaceae</taxon>
        <taxon>Thermobifida</taxon>
    </lineage>
</organism>
<dbReference type="RefSeq" id="WP_068692885.1">
    <property type="nucleotide sequence ID" value="NZ_CP063196.1"/>
</dbReference>
<accession>A0A399G720</accession>
<name>A0A399G720_9ACTN</name>
<dbReference type="AlphaFoldDB" id="A0A399G720"/>
<gene>
    <name evidence="1" type="ORF">NI17_006680</name>
</gene>
<dbReference type="PRINTS" id="PR00081">
    <property type="entry name" value="GDHRDH"/>
</dbReference>
<dbReference type="InterPro" id="IPR002347">
    <property type="entry name" value="SDR_fam"/>
</dbReference>
<dbReference type="OrthoDB" id="4577644at2"/>
<dbReference type="EMBL" id="CP063196">
    <property type="protein sequence ID" value="UOE20860.1"/>
    <property type="molecule type" value="Genomic_DNA"/>
</dbReference>
<evidence type="ECO:0000313" key="2">
    <source>
        <dbReference type="Proteomes" id="UP000265719"/>
    </source>
</evidence>
<protein>
    <submittedName>
        <fullName evidence="1">SDR family NAD(P)-dependent oxidoreductase</fullName>
    </submittedName>
</protein>
<dbReference type="Pfam" id="PF00106">
    <property type="entry name" value="adh_short"/>
    <property type="match status" value="1"/>
</dbReference>
<sequence>MTDRPLTIAITGASSGIGLRAAERLAADGHRVHAICRDPDRGAAAVARISVAARHPARLVLADLADQKSVAAAADRLGDELDHLDVLVNNAAVFDQTIRRPRFTADGHELFWATNHLGPFRLTAALSRLLAAAPRPRVVTVASKGLVTMPRIRIRFDALDSADWYTPTRAYYHAKLAQVMMSHSLALRAAGRADVACVRVPSVRLDPGRVAAMPRLLRVLYAPKNRIAHPPERIAETYARVATRDSVWSDHADPGGDARAALRGVYLDENERPVDAPAFAYDEEARERLWAVSQGATGDPGWAW</sequence>
<dbReference type="InterPro" id="IPR036291">
    <property type="entry name" value="NAD(P)-bd_dom_sf"/>
</dbReference>
<dbReference type="Gene3D" id="3.40.50.720">
    <property type="entry name" value="NAD(P)-binding Rossmann-like Domain"/>
    <property type="match status" value="1"/>
</dbReference>
<keyword evidence="2" id="KW-1185">Reference proteome</keyword>
<dbReference type="SUPFAM" id="SSF51735">
    <property type="entry name" value="NAD(P)-binding Rossmann-fold domains"/>
    <property type="match status" value="1"/>
</dbReference>
<dbReference type="PANTHER" id="PTHR43157">
    <property type="entry name" value="PHOSPHATIDYLINOSITOL-GLYCAN BIOSYNTHESIS CLASS F PROTEIN-RELATED"/>
    <property type="match status" value="1"/>
</dbReference>
<dbReference type="Proteomes" id="UP000265719">
    <property type="component" value="Chromosome"/>
</dbReference>
<dbReference type="PANTHER" id="PTHR43157:SF31">
    <property type="entry name" value="PHOSPHATIDYLINOSITOL-GLYCAN BIOSYNTHESIS CLASS F PROTEIN"/>
    <property type="match status" value="1"/>
</dbReference>